<keyword evidence="6" id="KW-1185">Reference proteome</keyword>
<evidence type="ECO:0000256" key="1">
    <source>
        <dbReference type="SAM" id="MobiDB-lite"/>
    </source>
</evidence>
<dbReference type="GO" id="GO:0000463">
    <property type="term" value="P:maturation of LSU-rRNA from tricistronic rRNA transcript (SSU-rRNA, 5.8S rRNA, LSU-rRNA)"/>
    <property type="evidence" value="ECO:0007669"/>
    <property type="project" value="TreeGrafter"/>
</dbReference>
<feature type="domain" description="URB1 N-terminal" evidence="2">
    <location>
        <begin position="83"/>
        <end position="445"/>
    </location>
</feature>
<dbReference type="InterPro" id="IPR059018">
    <property type="entry name" value="HEAT_URB1"/>
</dbReference>
<dbReference type="Pfam" id="PF11707">
    <property type="entry name" value="Npa1"/>
    <property type="match status" value="1"/>
</dbReference>
<dbReference type="PANTHER" id="PTHR13500">
    <property type="entry name" value="NUCLEOLAR PRERIBOSOMAL-ASSOCIATED PROTEIN 1"/>
    <property type="match status" value="1"/>
</dbReference>
<proteinExistence type="predicted"/>
<dbReference type="GO" id="GO:0000466">
    <property type="term" value="P:maturation of 5.8S rRNA from tricistronic rRNA transcript (SSU-rRNA, 5.8S rRNA, LSU-rRNA)"/>
    <property type="evidence" value="ECO:0007669"/>
    <property type="project" value="TreeGrafter"/>
</dbReference>
<feature type="domain" description="URB1 C-terminal" evidence="3">
    <location>
        <begin position="1577"/>
        <end position="1773"/>
    </location>
</feature>
<dbReference type="PANTHER" id="PTHR13500:SF0">
    <property type="entry name" value="NUCLEOLAR PRE-RIBOSOMAL-ASSOCIATED PROTEIN 1"/>
    <property type="match status" value="1"/>
</dbReference>
<evidence type="ECO:0000259" key="2">
    <source>
        <dbReference type="Pfam" id="PF11707"/>
    </source>
</evidence>
<protein>
    <submittedName>
        <fullName evidence="5">Nucleolar pre-ribosomal-associated protein 1</fullName>
    </submittedName>
</protein>
<name>A0AAF1BLE2_9TREE</name>
<dbReference type="InterPro" id="IPR032436">
    <property type="entry name" value="URB1_C"/>
</dbReference>
<sequence>MSTKRKRGDEPTNRTDLVQKPVPGTKSFPTGVAVRNGLATGTRQALVSFHQQILTSNSALPLPITHATVLIIQHYLDASPTADEIFNAWKSAEETKNEKLAETAALLLALILRIITPLPFFRTQAVGIVNKLLAPAEQYDEQVGGMMEPSPLLTTQLGRLLQSGKRENILAGLSLAAAAVHVDAPDPANLMGGTARGRLATRVWASITEGGSVKGIGKMLGMRRRTKEGAVEYGDKDPLDRPDIRHLAIDLILPLLPIAPFHTFAKGILPHLYSGLAQDPPTTVYRVLSAMWASISGPPPGIARRISLTLLDEAAILNISQLLERGAVDPVSGRSVGEIAEGFLQGVTTDPSRGICFADEGWYPRQEVEDDGNSRENADVRRRKGLHNRILSNVVKRLGNRTVDDEGRVGGWVIKMFEAMPELVADYWPHSALSLEPRLDTKWIATMAYVGRVVSLPLPAREKFNQPAPRGIDGLSMPPRAEPPAVSVIVESVLPSPLTKVHLTKGLQNASPLVQHVTSLALARGLQKLAAVQALFASIAVELDEGVDGPWVARARELELECRRRVPEVSVIVAFAQKSSTMARPQNEDDEVEPSVAARSAMLTETALRLFGLYYKTLPSLTGEAKFDVGKLLVSSSSAGAERRARREAREGSVISDSGSVGSIGTLGTVGMGGGFGHSRGDVEGFEALSQLHVLRLLSEVRDWSWTNKAAGSQYTYLYHILQLHLSTRNSVTNAMTTTLLHRLLASSLLFEHDSVELQIWLNALPRISDTVSGPMFIAQQIYLLSFLDDCVRRVTKAPHKYIEEAAAVVPDLSGREVASPLLLTMCEQLHAKLMGLHIATEAAAVVINYLRRVVIGLLGKQGSKDFVAAIVDRIGATVQAAKDAGQPRHGLSEIVGLMTSDLDVIFEAKAISPVDPETPKLVDEADYIERSFERQCVTSFASGAVPQLAALARFVNTAAEGTGALQSQFLSHFFAASQPTDHQIAILRLLAASVARVRGSTSAVSQRLKSAVFNNTDVRDLFLSDAGNELREHILALSKALNPAASFDRALAEHFALESVGLLEAKKVADELALSVLLPWVPFLSPSQVSQALQAVIRRATGGSSKKKRKSGVAETSNATLVSSVLGELVEAATPEVVYPCLADLLALGAFKPVFTLLKATVASSLSRRLNVEISSSIVTDLASKEDSDAYNLLSVLVSLSPSAADAFEAALGEHKTWLTDARILPTVAALDDIPASLAGDVIGAAVTALSNATLAGTEHAAAQTLLCKLSSYPDEINRALRTILFSSFDLPLAQTAAALADTRDANLSSAITILIDLGLQFATRRLSSGDELAGGELQTIAALTEAIKAGSAIRVEVNTNFAEPAITAIVNERLDVPEAMEFGALLSSKAMLKAGFVRQQLQALVASKAISKLALPSADSAQRLGFIRLLHALFLASTYVSCQPNFIEPLVPLYRGTLSTADRLLLSLFQAFETQRKLSVTSVLKHWSPAGAVSHRAFDALTSLDAGRVFASCTAFPLRRTFAPGAHNADPSDDKATPPNDDVYDPVFVLALFTAALQEELSGLDWVEILRSNVLGLAVCALTSRDVGMRTVAGYTLSKSAELIKTAQFHEQLQVIHTLELVSHALSAPEAKDGDEPKQPRLPPLIALFIVHSLRAIAFPGSFFYPLSSRFLLQRPTLDIADVPALYGMLYASGDGAKRERAFIVRLLKDGARTEADWRILARRNTWSLLASLFQSSLDAPLRNNILGAMNSMVRIPAGARSLLSSSLVSWLRTQWDLASTRPASEQVRKTLLDILEDAIASAAPKVEDASRTRWVKDAEQFVVAASANASAERLLKLSDIALRLALLPHSASASATLPALVEGIPIEGELAGSITENLFRISLLLPPGAVDAGVIQAVKVLAQRMAKLDGRTGQWARGEARRL</sequence>
<reference evidence="5" key="1">
    <citation type="submission" date="2023-10" db="EMBL/GenBank/DDBJ databases">
        <authorList>
            <person name="Noh H."/>
        </authorList>
    </citation>
    <scope>NUCLEOTIDE SEQUENCE</scope>
    <source>
        <strain evidence="5">DUCC4014</strain>
    </source>
</reference>
<dbReference type="InterPro" id="IPR021714">
    <property type="entry name" value="URB1_N"/>
</dbReference>
<dbReference type="GeneID" id="87807485"/>
<evidence type="ECO:0000313" key="5">
    <source>
        <dbReference type="EMBL" id="WOO80729.1"/>
    </source>
</evidence>
<dbReference type="InterPro" id="IPR039844">
    <property type="entry name" value="URB1"/>
</dbReference>
<evidence type="ECO:0000259" key="4">
    <source>
        <dbReference type="Pfam" id="PF26140"/>
    </source>
</evidence>
<evidence type="ECO:0000259" key="3">
    <source>
        <dbReference type="Pfam" id="PF16201"/>
    </source>
</evidence>
<dbReference type="Pfam" id="PF16201">
    <property type="entry name" value="NopRA1"/>
    <property type="match status" value="1"/>
</dbReference>
<organism evidence="5 6">
    <name type="scientific">Vanrija pseudolonga</name>
    <dbReference type="NCBI Taxonomy" id="143232"/>
    <lineage>
        <taxon>Eukaryota</taxon>
        <taxon>Fungi</taxon>
        <taxon>Dikarya</taxon>
        <taxon>Basidiomycota</taxon>
        <taxon>Agaricomycotina</taxon>
        <taxon>Tremellomycetes</taxon>
        <taxon>Trichosporonales</taxon>
        <taxon>Trichosporonaceae</taxon>
        <taxon>Vanrija</taxon>
    </lineage>
</organism>
<dbReference type="GO" id="GO:0005730">
    <property type="term" value="C:nucleolus"/>
    <property type="evidence" value="ECO:0007669"/>
    <property type="project" value="TreeGrafter"/>
</dbReference>
<gene>
    <name evidence="5" type="primary">Urb1</name>
    <name evidence="5" type="ORF">LOC62_03G004247</name>
</gene>
<feature type="region of interest" description="Disordered" evidence="1">
    <location>
        <begin position="1"/>
        <end position="22"/>
    </location>
</feature>
<feature type="domain" description="URB1 central HEAT repeat" evidence="4">
    <location>
        <begin position="714"/>
        <end position="885"/>
    </location>
</feature>
<dbReference type="Pfam" id="PF26140">
    <property type="entry name" value="HEAT_URB1"/>
    <property type="match status" value="1"/>
</dbReference>
<evidence type="ECO:0000313" key="6">
    <source>
        <dbReference type="Proteomes" id="UP000827549"/>
    </source>
</evidence>
<accession>A0AAF1BLE2</accession>
<dbReference type="EMBL" id="CP086716">
    <property type="protein sequence ID" value="WOO80729.1"/>
    <property type="molecule type" value="Genomic_DNA"/>
</dbReference>
<dbReference type="RefSeq" id="XP_062626761.1">
    <property type="nucleotide sequence ID" value="XM_062770777.1"/>
</dbReference>
<dbReference type="Proteomes" id="UP000827549">
    <property type="component" value="Chromosome 3"/>
</dbReference>